<comment type="caution">
    <text evidence="1">The sequence shown here is derived from an EMBL/GenBank/DDBJ whole genome shotgun (WGS) entry which is preliminary data.</text>
</comment>
<keyword evidence="2" id="KW-1185">Reference proteome</keyword>
<protein>
    <submittedName>
        <fullName evidence="1">Uncharacterized protein</fullName>
    </submittedName>
</protein>
<accession>A0ACC0K4X4</accession>
<dbReference type="EMBL" id="CM046130">
    <property type="protein sequence ID" value="KAI8431429.1"/>
    <property type="molecule type" value="Genomic_DNA"/>
</dbReference>
<dbReference type="Proteomes" id="UP001064048">
    <property type="component" value="Chromosome 30"/>
</dbReference>
<organism evidence="1 2">
    <name type="scientific">Choristoneura fumiferana</name>
    <name type="common">Spruce budworm moth</name>
    <name type="synonym">Archips fumiferana</name>
    <dbReference type="NCBI Taxonomy" id="7141"/>
    <lineage>
        <taxon>Eukaryota</taxon>
        <taxon>Metazoa</taxon>
        <taxon>Ecdysozoa</taxon>
        <taxon>Arthropoda</taxon>
        <taxon>Hexapoda</taxon>
        <taxon>Insecta</taxon>
        <taxon>Pterygota</taxon>
        <taxon>Neoptera</taxon>
        <taxon>Endopterygota</taxon>
        <taxon>Lepidoptera</taxon>
        <taxon>Glossata</taxon>
        <taxon>Ditrysia</taxon>
        <taxon>Tortricoidea</taxon>
        <taxon>Tortricidae</taxon>
        <taxon>Tortricinae</taxon>
        <taxon>Choristoneura</taxon>
    </lineage>
</organism>
<evidence type="ECO:0000313" key="2">
    <source>
        <dbReference type="Proteomes" id="UP001064048"/>
    </source>
</evidence>
<evidence type="ECO:0000313" key="1">
    <source>
        <dbReference type="EMBL" id="KAI8431429.1"/>
    </source>
</evidence>
<reference evidence="1 2" key="1">
    <citation type="journal article" date="2022" name="Genome Biol. Evol.">
        <title>The Spruce Budworm Genome: Reconstructing the Evolutionary History of Antifreeze Proteins.</title>
        <authorList>
            <person name="Beliveau C."/>
            <person name="Gagne P."/>
            <person name="Picq S."/>
            <person name="Vernygora O."/>
            <person name="Keeling C.I."/>
            <person name="Pinkney K."/>
            <person name="Doucet D."/>
            <person name="Wen F."/>
            <person name="Johnston J.S."/>
            <person name="Maaroufi H."/>
            <person name="Boyle B."/>
            <person name="Laroche J."/>
            <person name="Dewar K."/>
            <person name="Juretic N."/>
            <person name="Blackburn G."/>
            <person name="Nisole A."/>
            <person name="Brunet B."/>
            <person name="Brandao M."/>
            <person name="Lumley L."/>
            <person name="Duan J."/>
            <person name="Quan G."/>
            <person name="Lucarotti C.J."/>
            <person name="Roe A.D."/>
            <person name="Sperling F.A.H."/>
            <person name="Levesque R.C."/>
            <person name="Cusson M."/>
        </authorList>
    </citation>
    <scope>NUCLEOTIDE SEQUENCE [LARGE SCALE GENOMIC DNA]</scope>
    <source>
        <strain evidence="1">Glfc:IPQL:Cfum</strain>
    </source>
</reference>
<gene>
    <name evidence="1" type="ORF">MSG28_015948</name>
</gene>
<name>A0ACC0K4X4_CHOFU</name>
<sequence>MSPDPPTTGASTTIELSSISLSSRIPEFWQDQPRLWFYQVEAILAQQKASDQANYNVVIAKLGKQVIQQIADILEKPPEQNKFDTLKKRLLHLYEETETKRLRKLMTEMDLGDQRPSQLLRRMLDLARDKLSEDAVFILWQEHLPQSVRAVLACADSKNLDSLGNIADKVMETLKPNEVAEFSQSTSRQSPTKDPIFAELAKINARIDGLARSRGRSKSRGRFSGKGHSRSRARSSNKVKRTPESPDWLCYYHFRFKTKAKKCVQPCSWKGHPPAGN</sequence>
<proteinExistence type="predicted"/>